<reference evidence="4 5" key="1">
    <citation type="submission" date="2017-04" db="EMBL/GenBank/DDBJ databases">
        <title>Function of individual gut microbiota members based on whole genome sequencing of pure cultures obtained from chicken caecum.</title>
        <authorList>
            <person name="Medvecky M."/>
            <person name="Cejkova D."/>
            <person name="Polansky O."/>
            <person name="Karasova D."/>
            <person name="Kubasova T."/>
            <person name="Cizek A."/>
            <person name="Rychlik I."/>
        </authorList>
    </citation>
    <scope>NUCLEOTIDE SEQUENCE [LARGE SCALE GENOMIC DNA]</scope>
    <source>
        <strain evidence="4">An101</strain>
        <strain evidence="5">An115</strain>
    </source>
</reference>
<evidence type="ECO:0000313" key="5">
    <source>
        <dbReference type="Proteomes" id="UP000196293"/>
    </source>
</evidence>
<keyword evidence="5" id="KW-1185">Reference proteome</keyword>
<evidence type="ECO:0000259" key="1">
    <source>
        <dbReference type="Pfam" id="PF09524"/>
    </source>
</evidence>
<dbReference type="EMBL" id="NFLZ01000017">
    <property type="protein sequence ID" value="OUQ75525.1"/>
    <property type="molecule type" value="Genomic_DNA"/>
</dbReference>
<organism evidence="3 4">
    <name type="scientific">Lactobacillus gallinarum</name>
    <dbReference type="NCBI Taxonomy" id="52242"/>
    <lineage>
        <taxon>Bacteria</taxon>
        <taxon>Bacillati</taxon>
        <taxon>Bacillota</taxon>
        <taxon>Bacilli</taxon>
        <taxon>Lactobacillales</taxon>
        <taxon>Lactobacillaceae</taxon>
        <taxon>Lactobacillus</taxon>
    </lineage>
</organism>
<dbReference type="Pfam" id="PF09524">
    <property type="entry name" value="Phg_2220_C"/>
    <property type="match status" value="1"/>
</dbReference>
<dbReference type="InterPro" id="IPR011741">
    <property type="entry name" value="Phg_2220_C"/>
</dbReference>
<dbReference type="EMBL" id="NFLS01000001">
    <property type="protein sequence ID" value="OUQ58245.1"/>
    <property type="molecule type" value="Genomic_DNA"/>
</dbReference>
<feature type="domain" description="Phage conserved hypothetical protein C-terminal" evidence="1">
    <location>
        <begin position="175"/>
        <end position="247"/>
    </location>
</feature>
<dbReference type="Proteomes" id="UP000195859">
    <property type="component" value="Unassembled WGS sequence"/>
</dbReference>
<dbReference type="Proteomes" id="UP000196293">
    <property type="component" value="Unassembled WGS sequence"/>
</dbReference>
<comment type="caution">
    <text evidence="3">The sequence shown here is derived from an EMBL/GenBank/DDBJ whole genome shotgun (WGS) entry which is preliminary data.</text>
</comment>
<reference evidence="3" key="2">
    <citation type="journal article" date="2018" name="BMC Genomics">
        <title>Whole genome sequencing and function prediction of 133 gut anaerobes isolated from chicken caecum in pure cultures.</title>
        <authorList>
            <person name="Medvecky M."/>
            <person name="Cejkova D."/>
            <person name="Polansky O."/>
            <person name="Karasova D."/>
            <person name="Kubasova T."/>
            <person name="Cizek A."/>
            <person name="Rychlik I."/>
        </authorList>
    </citation>
    <scope>NUCLEOTIDE SEQUENCE</scope>
    <source>
        <strain evidence="3">An101</strain>
        <strain evidence="2">An115</strain>
    </source>
</reference>
<proteinExistence type="predicted"/>
<name>A0A1Y4UMR5_9LACO</name>
<evidence type="ECO:0000313" key="2">
    <source>
        <dbReference type="EMBL" id="OUQ58245.1"/>
    </source>
</evidence>
<evidence type="ECO:0000313" key="3">
    <source>
        <dbReference type="EMBL" id="OUQ75525.1"/>
    </source>
</evidence>
<evidence type="ECO:0000313" key="4">
    <source>
        <dbReference type="Proteomes" id="UP000195859"/>
    </source>
</evidence>
<dbReference type="AlphaFoldDB" id="A0A1Y4UMR5"/>
<dbReference type="RefSeq" id="WP_087175682.1">
    <property type="nucleotide sequence ID" value="NZ_NFLS01000001.1"/>
</dbReference>
<gene>
    <name evidence="3" type="ORF">B5E44_07115</name>
    <name evidence="2" type="ORF">B5E59_00570</name>
</gene>
<accession>A0A1Y4UMR5</accession>
<sequence>MAQRRMFSKQITDTDAFLDMPATAQNLYFHLNMHADDDGFLGNAKTIRRMIGASEDDLKVLVAKQFILVFPDGVAVIRDWHIHNYIQKDRYHPTVYEKDKQKLKLSNAKQYELQPAKKPVESTIQENASGVDTSCIQDDNKMDTEVRLGKVRLGKSKNNKKGTSQSAEPIPYKEIIDHLNKKTGQNLHSTTKSYQRLIKARWNEGYTLQDFKTVIDNKAFEWQGTEFWKYMVPGTLFATRHFDDYLNANKRKPASEPVSGGYGGDLGIRAINDDDLPF</sequence>
<protein>
    <recommendedName>
        <fullName evidence="1">Phage conserved hypothetical protein C-terminal domain-containing protein</fullName>
    </recommendedName>
</protein>
<dbReference type="NCBIfam" id="TIGR02220">
    <property type="entry name" value="phg_TIGR02220"/>
    <property type="match status" value="1"/>
</dbReference>